<evidence type="ECO:0000256" key="16">
    <source>
        <dbReference type="NCBIfam" id="TIGR00593"/>
    </source>
</evidence>
<name>A0A074VE41_9NEIS</name>
<evidence type="ECO:0000256" key="10">
    <source>
        <dbReference type="ARBA" id="ARBA00022801"/>
    </source>
</evidence>
<evidence type="ECO:0000256" key="6">
    <source>
        <dbReference type="ARBA" id="ARBA00022695"/>
    </source>
</evidence>
<dbReference type="InterPro" id="IPR029060">
    <property type="entry name" value="PIN-like_dom_sf"/>
</dbReference>
<dbReference type="Pfam" id="PF01612">
    <property type="entry name" value="DNA_pol_A_exo1"/>
    <property type="match status" value="1"/>
</dbReference>
<dbReference type="EC" id="2.7.7.7" evidence="3 16"/>
<evidence type="ECO:0000313" key="21">
    <source>
        <dbReference type="EMBL" id="KEQ00765.1"/>
    </source>
</evidence>
<dbReference type="SMART" id="SM00482">
    <property type="entry name" value="POLAc"/>
    <property type="match status" value="1"/>
</dbReference>
<dbReference type="Gene3D" id="1.10.150.20">
    <property type="entry name" value="5' to 3' exonuclease, C-terminal subdomain"/>
    <property type="match status" value="2"/>
</dbReference>
<sequence>MQKKLLLVDGSSYLYRAFHALAPLTSPTGMPTGALYGVLNMLRRLRLDTPHNYACCIFDAKGENFRHQLYPEYKANRPPMPEELRPQAEALPELVKLMGWPVLSVKGVEADDVIGTLAHSAEQAGYQVIISTGDKDMAQLVNSQITLVNTMNNEKLDIEGVINKFGVKPHQIIDYLSLIGDKVDNVPGVEKCGPKTAVKWLQEYGSLQNIIEHANEIKGKVGENLRIASSKLPLSYQLITIKTDVDLHHELPHGIEDLQRKTPKWAELISQFKQLGFKSWLKEAQNHCHENTNETSQPANDLFSDIETDEDSTDTKIIENTAETEQIRNIPKNYSAITTIEQLNKLQQQLDNANVIALDTETDSLDAMNAHLVGISIALEPGIAFYIPVRHSPAVISEQLPIETVLDTLKPYLEADIPEKIGQNIKYDQHVLANYKINLQGITGDSMLASYIIESHLGHGLDELALRHLNWQTIHYEDLCGKGAKQISFADVALEDAVNYAAEDADVCFRLEILLRKQMDIAQLELYRNLEIPVENILYNMERTGVLIDRQELAQQSHELGTELVRLEEQAYQLAGQPFNLNSPKQLQSILFEKMGIPTSGLKKTSSGGTSTNETVLEKLAVDYPLPKLILQTRSLAKLKSTYTDKLPQLINPNTGRVHTTYAQAVAITGRLASNNPNLQNIPVRTEEGRRIRKSFIAPPDQLIVSADYSQIELRIMAHLSNDSTLIDAFQHDEDIHKRTAAEIFSTNQEQITSEQRRYAKTINFGLIYGMSEYGLAKSLGIELQAAQHFISRYFNRYPGVHEYMEKTKEQALQHGYVETLFGRRLYLPGLKSTNANERAGAFRAAINAPMQGTASDLIKRAMIAVYKWLNQEKMQTKLIMQVHDELVLQVPEYELPSVQTHLPQLMANVAKLKVPLIADVGYGHNWDEAH</sequence>
<dbReference type="Gene3D" id="3.30.420.10">
    <property type="entry name" value="Ribonuclease H-like superfamily/Ribonuclease H"/>
    <property type="match status" value="1"/>
</dbReference>
<organism evidence="21 22">
    <name type="scientific">Snodgrassella alvi SCGC AB-598-J21</name>
    <dbReference type="NCBI Taxonomy" id="1385367"/>
    <lineage>
        <taxon>Bacteria</taxon>
        <taxon>Pseudomonadati</taxon>
        <taxon>Pseudomonadota</taxon>
        <taxon>Betaproteobacteria</taxon>
        <taxon>Neisseriales</taxon>
        <taxon>Neisseriaceae</taxon>
        <taxon>Snodgrassella</taxon>
    </lineage>
</organism>
<evidence type="ECO:0000256" key="5">
    <source>
        <dbReference type="ARBA" id="ARBA00022679"/>
    </source>
</evidence>
<evidence type="ECO:0000256" key="13">
    <source>
        <dbReference type="ARBA" id="ARBA00023125"/>
    </source>
</evidence>
<evidence type="ECO:0000256" key="1">
    <source>
        <dbReference type="ARBA" id="ARBA00007705"/>
    </source>
</evidence>
<dbReference type="InterPro" id="IPR020046">
    <property type="entry name" value="5-3_exonucl_a-hlix_arch_N"/>
</dbReference>
<dbReference type="InterPro" id="IPR002562">
    <property type="entry name" value="3'-5'_exonuclease_dom"/>
</dbReference>
<evidence type="ECO:0000313" key="22">
    <source>
        <dbReference type="Proteomes" id="UP000027644"/>
    </source>
</evidence>
<evidence type="ECO:0000259" key="19">
    <source>
        <dbReference type="SMART" id="SM00475"/>
    </source>
</evidence>
<dbReference type="InterPro" id="IPR036397">
    <property type="entry name" value="RNaseH_sf"/>
</dbReference>
<proteinExistence type="inferred from homology"/>
<dbReference type="CDD" id="cd09898">
    <property type="entry name" value="H3TH_53EXO"/>
    <property type="match status" value="1"/>
</dbReference>
<dbReference type="CDD" id="cd08637">
    <property type="entry name" value="DNA_pol_A_pol_I_C"/>
    <property type="match status" value="1"/>
</dbReference>
<keyword evidence="10 17" id="KW-0378">Hydrolase</keyword>
<dbReference type="Gene3D" id="1.20.1060.10">
    <property type="entry name" value="Taq DNA Polymerase, Chain T, domain 4"/>
    <property type="match status" value="1"/>
</dbReference>
<dbReference type="GO" id="GO:0006302">
    <property type="term" value="P:double-strand break repair"/>
    <property type="evidence" value="ECO:0007669"/>
    <property type="project" value="TreeGrafter"/>
</dbReference>
<evidence type="ECO:0000256" key="2">
    <source>
        <dbReference type="ARBA" id="ARBA00011541"/>
    </source>
</evidence>
<dbReference type="SMART" id="SM00474">
    <property type="entry name" value="35EXOc"/>
    <property type="match status" value="1"/>
</dbReference>
<protein>
    <recommendedName>
        <fullName evidence="4 16">DNA polymerase I</fullName>
        <ecNumber evidence="3 16">2.7.7.7</ecNumber>
    </recommendedName>
</protein>
<keyword evidence="7 17" id="KW-0235">DNA replication</keyword>
<dbReference type="EMBL" id="AVQL01000445">
    <property type="protein sequence ID" value="KEQ00765.1"/>
    <property type="molecule type" value="Genomic_DNA"/>
</dbReference>
<gene>
    <name evidence="17" type="primary">polA</name>
    <name evidence="21" type="ORF">SASC598J21_014530</name>
</gene>
<evidence type="ECO:0000256" key="14">
    <source>
        <dbReference type="ARBA" id="ARBA00023204"/>
    </source>
</evidence>
<keyword evidence="14 17" id="KW-0234">DNA repair</keyword>
<evidence type="ECO:0000256" key="15">
    <source>
        <dbReference type="ARBA" id="ARBA00049244"/>
    </source>
</evidence>
<comment type="function">
    <text evidence="17">In addition to polymerase activity, this DNA polymerase exhibits 3'-5' and 5'-3' exonuclease activity.</text>
</comment>
<dbReference type="FunFam" id="1.10.150.20:FF:000002">
    <property type="entry name" value="DNA polymerase I"/>
    <property type="match status" value="1"/>
</dbReference>
<keyword evidence="6 17" id="KW-0548">Nucleotidyltransferase</keyword>
<dbReference type="InterPro" id="IPR001098">
    <property type="entry name" value="DNA-dir_DNA_pol_A_palm_dom"/>
</dbReference>
<feature type="domain" description="DNA-directed DNA polymerase family A palm" evidence="20">
    <location>
        <begin position="689"/>
        <end position="895"/>
    </location>
</feature>
<dbReference type="CDD" id="cd09859">
    <property type="entry name" value="PIN_53EXO"/>
    <property type="match status" value="1"/>
</dbReference>
<keyword evidence="13 17" id="KW-0238">DNA-binding</keyword>
<evidence type="ECO:0000256" key="9">
    <source>
        <dbReference type="ARBA" id="ARBA00022763"/>
    </source>
</evidence>
<dbReference type="AlphaFoldDB" id="A0A074VE41"/>
<dbReference type="FunFam" id="1.10.150.20:FF:000003">
    <property type="entry name" value="DNA polymerase I"/>
    <property type="match status" value="1"/>
</dbReference>
<dbReference type="SUPFAM" id="SSF56672">
    <property type="entry name" value="DNA/RNA polymerases"/>
    <property type="match status" value="1"/>
</dbReference>
<evidence type="ECO:0000256" key="7">
    <source>
        <dbReference type="ARBA" id="ARBA00022705"/>
    </source>
</evidence>
<keyword evidence="8" id="KW-0540">Nuclease</keyword>
<dbReference type="SMART" id="SM00279">
    <property type="entry name" value="HhH2"/>
    <property type="match status" value="1"/>
</dbReference>
<dbReference type="InterPro" id="IPR019760">
    <property type="entry name" value="DNA-dir_DNA_pol_A_CS"/>
</dbReference>
<dbReference type="Pfam" id="PF01367">
    <property type="entry name" value="5_3_exonuc"/>
    <property type="match status" value="1"/>
</dbReference>
<dbReference type="InterPro" id="IPR002298">
    <property type="entry name" value="DNA_polymerase_A"/>
</dbReference>
<dbReference type="GO" id="GO:0003887">
    <property type="term" value="F:DNA-directed DNA polymerase activity"/>
    <property type="evidence" value="ECO:0007669"/>
    <property type="project" value="UniProtKB-UniRule"/>
</dbReference>
<keyword evidence="5 17" id="KW-0808">Transferase</keyword>
<dbReference type="PROSITE" id="PS00447">
    <property type="entry name" value="DNA_POLYMERASE_A"/>
    <property type="match status" value="1"/>
</dbReference>
<keyword evidence="12 17" id="KW-0239">DNA-directed DNA polymerase</keyword>
<dbReference type="Pfam" id="PF00476">
    <property type="entry name" value="DNA_pol_A"/>
    <property type="match status" value="1"/>
</dbReference>
<feature type="domain" description="3'-5' exonuclease" evidence="18">
    <location>
        <begin position="334"/>
        <end position="520"/>
    </location>
</feature>
<reference evidence="21 22" key="1">
    <citation type="journal article" date="2014" name="PLoS Genet.">
        <title>Hidden diversity in honey bee gut symbionts detected by single-cell genomics.</title>
        <authorList>
            <person name="Engel P."/>
            <person name="Stepanauskas R."/>
            <person name="Moran N."/>
        </authorList>
    </citation>
    <scope>NUCLEOTIDE SEQUENCE [LARGE SCALE GENOMIC DNA]</scope>
    <source>
        <strain evidence="21 22">SCGC AB-598-J21</strain>
    </source>
</reference>
<dbReference type="InterPro" id="IPR043502">
    <property type="entry name" value="DNA/RNA_pol_sf"/>
</dbReference>
<keyword evidence="11 17" id="KW-0269">Exonuclease</keyword>
<dbReference type="FunFam" id="3.40.50.1010:FF:000001">
    <property type="entry name" value="DNA polymerase I"/>
    <property type="match status" value="1"/>
</dbReference>
<dbReference type="GO" id="GO:0003677">
    <property type="term" value="F:DNA binding"/>
    <property type="evidence" value="ECO:0007669"/>
    <property type="project" value="UniProtKB-UniRule"/>
</dbReference>
<evidence type="ECO:0000256" key="4">
    <source>
        <dbReference type="ARBA" id="ARBA00020311"/>
    </source>
</evidence>
<comment type="subunit">
    <text evidence="2">Single-chain monomer with multiple functions.</text>
</comment>
<dbReference type="GO" id="GO:0008408">
    <property type="term" value="F:3'-5' exonuclease activity"/>
    <property type="evidence" value="ECO:0007669"/>
    <property type="project" value="UniProtKB-UniRule"/>
</dbReference>
<dbReference type="NCBIfam" id="NF004397">
    <property type="entry name" value="PRK05755.1"/>
    <property type="match status" value="1"/>
</dbReference>
<dbReference type="FunFam" id="1.20.1060.10:FF:000001">
    <property type="entry name" value="DNA polymerase I"/>
    <property type="match status" value="1"/>
</dbReference>
<dbReference type="PRINTS" id="PR00868">
    <property type="entry name" value="DNAPOLI"/>
</dbReference>
<dbReference type="InterPro" id="IPR012337">
    <property type="entry name" value="RNaseH-like_sf"/>
</dbReference>
<dbReference type="InterPro" id="IPR008918">
    <property type="entry name" value="HhH2"/>
</dbReference>
<comment type="similarity">
    <text evidence="1 17">Belongs to the DNA polymerase type-A family.</text>
</comment>
<comment type="catalytic activity">
    <reaction evidence="15 17">
        <text>DNA(n) + a 2'-deoxyribonucleoside 5'-triphosphate = DNA(n+1) + diphosphate</text>
        <dbReference type="Rhea" id="RHEA:22508"/>
        <dbReference type="Rhea" id="RHEA-COMP:17339"/>
        <dbReference type="Rhea" id="RHEA-COMP:17340"/>
        <dbReference type="ChEBI" id="CHEBI:33019"/>
        <dbReference type="ChEBI" id="CHEBI:61560"/>
        <dbReference type="ChEBI" id="CHEBI:173112"/>
        <dbReference type="EC" id="2.7.7.7"/>
    </reaction>
</comment>
<evidence type="ECO:0000256" key="12">
    <source>
        <dbReference type="ARBA" id="ARBA00022932"/>
    </source>
</evidence>
<evidence type="ECO:0000259" key="18">
    <source>
        <dbReference type="SMART" id="SM00474"/>
    </source>
</evidence>
<dbReference type="InterPro" id="IPR036279">
    <property type="entry name" value="5-3_exonuclease_C_sf"/>
</dbReference>
<dbReference type="CDD" id="cd06139">
    <property type="entry name" value="DNA_polA_I_Ecoli_like_exo"/>
    <property type="match status" value="1"/>
</dbReference>
<dbReference type="SUPFAM" id="SSF53098">
    <property type="entry name" value="Ribonuclease H-like"/>
    <property type="match status" value="1"/>
</dbReference>
<feature type="domain" description="5'-3' exonuclease" evidence="19">
    <location>
        <begin position="3"/>
        <end position="261"/>
    </location>
</feature>
<dbReference type="GO" id="GO:0006261">
    <property type="term" value="P:DNA-templated DNA replication"/>
    <property type="evidence" value="ECO:0007669"/>
    <property type="project" value="UniProtKB-UniRule"/>
</dbReference>
<dbReference type="InterPro" id="IPR020045">
    <property type="entry name" value="DNA_polI_H3TH"/>
</dbReference>
<dbReference type="SMART" id="SM00475">
    <property type="entry name" value="53EXOc"/>
    <property type="match status" value="1"/>
</dbReference>
<dbReference type="NCBIfam" id="TIGR00593">
    <property type="entry name" value="pola"/>
    <property type="match status" value="1"/>
</dbReference>
<dbReference type="Gene3D" id="3.30.70.370">
    <property type="match status" value="1"/>
</dbReference>
<dbReference type="PANTHER" id="PTHR10133:SF27">
    <property type="entry name" value="DNA POLYMERASE NU"/>
    <property type="match status" value="1"/>
</dbReference>
<dbReference type="Proteomes" id="UP000027644">
    <property type="component" value="Unassembled WGS sequence"/>
</dbReference>
<evidence type="ECO:0000256" key="3">
    <source>
        <dbReference type="ARBA" id="ARBA00012417"/>
    </source>
</evidence>
<dbReference type="Gene3D" id="3.40.50.1010">
    <property type="entry name" value="5'-nuclease"/>
    <property type="match status" value="1"/>
</dbReference>
<evidence type="ECO:0000259" key="20">
    <source>
        <dbReference type="SMART" id="SM00482"/>
    </source>
</evidence>
<dbReference type="GO" id="GO:0008409">
    <property type="term" value="F:5'-3' exonuclease activity"/>
    <property type="evidence" value="ECO:0007669"/>
    <property type="project" value="UniProtKB-UniRule"/>
</dbReference>
<keyword evidence="9 17" id="KW-0227">DNA damage</keyword>
<evidence type="ECO:0000256" key="17">
    <source>
        <dbReference type="RuleBase" id="RU004460"/>
    </source>
</evidence>
<dbReference type="Pfam" id="PF02739">
    <property type="entry name" value="5_3_exonuc_N"/>
    <property type="match status" value="1"/>
</dbReference>
<accession>A0A074VE41</accession>
<evidence type="ECO:0000256" key="8">
    <source>
        <dbReference type="ARBA" id="ARBA00022722"/>
    </source>
</evidence>
<dbReference type="InterPro" id="IPR018320">
    <property type="entry name" value="DNA_polymerase_1"/>
</dbReference>
<dbReference type="InterPro" id="IPR002421">
    <property type="entry name" value="5-3_exonuclease"/>
</dbReference>
<dbReference type="PANTHER" id="PTHR10133">
    <property type="entry name" value="DNA POLYMERASE I"/>
    <property type="match status" value="1"/>
</dbReference>
<comment type="caution">
    <text evidence="21">The sequence shown here is derived from an EMBL/GenBank/DDBJ whole genome shotgun (WGS) entry which is preliminary data.</text>
</comment>
<dbReference type="SUPFAM" id="SSF88723">
    <property type="entry name" value="PIN domain-like"/>
    <property type="match status" value="1"/>
</dbReference>
<evidence type="ECO:0000256" key="11">
    <source>
        <dbReference type="ARBA" id="ARBA00022839"/>
    </source>
</evidence>
<dbReference type="SUPFAM" id="SSF47807">
    <property type="entry name" value="5' to 3' exonuclease, C-terminal subdomain"/>
    <property type="match status" value="1"/>
</dbReference>